<name>A0A0F7TH63_PENBI</name>
<feature type="region of interest" description="Disordered" evidence="1">
    <location>
        <begin position="31"/>
        <end position="55"/>
    </location>
</feature>
<evidence type="ECO:0008006" key="4">
    <source>
        <dbReference type="Google" id="ProtNLM"/>
    </source>
</evidence>
<dbReference type="AlphaFoldDB" id="A0A0F7TH63"/>
<keyword evidence="3" id="KW-1185">Reference proteome</keyword>
<evidence type="ECO:0000313" key="2">
    <source>
        <dbReference type="EMBL" id="CEJ55875.1"/>
    </source>
</evidence>
<proteinExistence type="predicted"/>
<gene>
    <name evidence="2" type="ORF">PMG11_02105</name>
</gene>
<feature type="compositionally biased region" description="Low complexity" evidence="1">
    <location>
        <begin position="31"/>
        <end position="42"/>
    </location>
</feature>
<evidence type="ECO:0000256" key="1">
    <source>
        <dbReference type="SAM" id="MobiDB-lite"/>
    </source>
</evidence>
<dbReference type="OrthoDB" id="4311446at2759"/>
<feature type="region of interest" description="Disordered" evidence="1">
    <location>
        <begin position="303"/>
        <end position="358"/>
    </location>
</feature>
<evidence type="ECO:0000313" key="3">
    <source>
        <dbReference type="Proteomes" id="UP000042958"/>
    </source>
</evidence>
<reference evidence="3" key="1">
    <citation type="journal article" date="2015" name="Genome Announc.">
        <title>Draft genome sequence of the fungus Penicillium brasilianum MG11.</title>
        <authorList>
            <person name="Horn F."/>
            <person name="Linde J."/>
            <person name="Mattern D.J."/>
            <person name="Walther G."/>
            <person name="Guthke R."/>
            <person name="Brakhage A.A."/>
            <person name="Valiante V."/>
        </authorList>
    </citation>
    <scope>NUCLEOTIDE SEQUENCE [LARGE SCALE GENOMIC DNA]</scope>
    <source>
        <strain evidence="3">MG11</strain>
    </source>
</reference>
<dbReference type="STRING" id="104259.A0A0F7TH63"/>
<sequence>MAPADNDCVWEITSRWEEILEWCSMLPPTSPASASPSGSRSRQVVSAPSTPLPRSRAVSISGESVVTTSTQSGAFTETVRYQLRAIYDTERPCWVCQAKEADCAHVFAKEDGQANLWAKIGLIPPGANLKAKENAIFLCKLCHHRFDNASHPGLVFFPVDLGFFIDFEKADQVRRKEATQTGAPIRRRTPSAAEYKNHQMKQALVEPHSIGGLYRTVMLEPFLSEGLPKHVSSVIIEDRTKVREWHGEPMYTLRRALQLLGNIQNRLLAPEIKKQLQELMELYTSDQIEDDEDDSDFDFEMSRANRFDRGTKRPYPGPDDTGNAGPPGDVHGNPDEDEGPRDPQLCPEGGQNDFGVSAKRVKRGCRSVDETVLPEHHHLNLTPHRTLSRRWKLGPLSTAEDAIRIRTQLMAPA</sequence>
<organism evidence="2 3">
    <name type="scientific">Penicillium brasilianum</name>
    <dbReference type="NCBI Taxonomy" id="104259"/>
    <lineage>
        <taxon>Eukaryota</taxon>
        <taxon>Fungi</taxon>
        <taxon>Dikarya</taxon>
        <taxon>Ascomycota</taxon>
        <taxon>Pezizomycotina</taxon>
        <taxon>Eurotiomycetes</taxon>
        <taxon>Eurotiomycetidae</taxon>
        <taxon>Eurotiales</taxon>
        <taxon>Aspergillaceae</taxon>
        <taxon>Penicillium</taxon>
    </lineage>
</organism>
<protein>
    <recommendedName>
        <fullName evidence="4">HNH nuclease domain-containing protein</fullName>
    </recommendedName>
</protein>
<accession>A0A0F7TH63</accession>
<dbReference type="EMBL" id="CDHK01000002">
    <property type="protein sequence ID" value="CEJ55875.1"/>
    <property type="molecule type" value="Genomic_DNA"/>
</dbReference>
<dbReference type="Proteomes" id="UP000042958">
    <property type="component" value="Unassembled WGS sequence"/>
</dbReference>